<evidence type="ECO:0000256" key="2">
    <source>
        <dbReference type="ARBA" id="ARBA00022723"/>
    </source>
</evidence>
<keyword evidence="3" id="KW-0677">Repeat</keyword>
<dbReference type="VEuPathDB" id="FungiDB:PMAA_052740"/>
<evidence type="ECO:0000256" key="5">
    <source>
        <dbReference type="ARBA" id="ARBA00022833"/>
    </source>
</evidence>
<dbReference type="PhylomeDB" id="B6QNH6"/>
<feature type="compositionally biased region" description="Basic and acidic residues" evidence="8">
    <location>
        <begin position="203"/>
        <end position="217"/>
    </location>
</feature>
<evidence type="ECO:0000256" key="1">
    <source>
        <dbReference type="ARBA" id="ARBA00004123"/>
    </source>
</evidence>
<evidence type="ECO:0000259" key="9">
    <source>
        <dbReference type="PROSITE" id="PS50157"/>
    </source>
</evidence>
<organism evidence="10 11">
    <name type="scientific">Talaromyces marneffei (strain ATCC 18224 / CBS 334.59 / QM 7333)</name>
    <name type="common">Penicillium marneffei</name>
    <dbReference type="NCBI Taxonomy" id="441960"/>
    <lineage>
        <taxon>Eukaryota</taxon>
        <taxon>Fungi</taxon>
        <taxon>Dikarya</taxon>
        <taxon>Ascomycota</taxon>
        <taxon>Pezizomycotina</taxon>
        <taxon>Eurotiomycetes</taxon>
        <taxon>Eurotiomycetidae</taxon>
        <taxon>Eurotiales</taxon>
        <taxon>Trichocomaceae</taxon>
        <taxon>Talaromyces</taxon>
        <taxon>Talaromyces sect. Talaromyces</taxon>
    </lineage>
</organism>
<feature type="region of interest" description="Disordered" evidence="8">
    <location>
        <begin position="241"/>
        <end position="260"/>
    </location>
</feature>
<dbReference type="SMART" id="SM00355">
    <property type="entry name" value="ZnF_C2H2"/>
    <property type="match status" value="3"/>
</dbReference>
<feature type="domain" description="C2H2-type" evidence="9">
    <location>
        <begin position="325"/>
        <end position="353"/>
    </location>
</feature>
<keyword evidence="4 7" id="KW-0863">Zinc-finger</keyword>
<dbReference type="InterPro" id="IPR013087">
    <property type="entry name" value="Znf_C2H2_type"/>
</dbReference>
<protein>
    <submittedName>
        <fullName evidence="10">C2H2 finger domain protein (Ezf), putative</fullName>
    </submittedName>
</protein>
<evidence type="ECO:0000313" key="10">
    <source>
        <dbReference type="EMBL" id="EEA21464.1"/>
    </source>
</evidence>
<comment type="subcellular location">
    <subcellularLocation>
        <location evidence="1">Nucleus</location>
    </subcellularLocation>
</comment>
<proteinExistence type="predicted"/>
<feature type="domain" description="C2H2-type" evidence="9">
    <location>
        <begin position="265"/>
        <end position="292"/>
    </location>
</feature>
<name>B6QNH6_TALMQ</name>
<dbReference type="Pfam" id="PF00096">
    <property type="entry name" value="zf-C2H2"/>
    <property type="match status" value="2"/>
</dbReference>
<accession>B6QNH6</accession>
<dbReference type="EMBL" id="DS995903">
    <property type="protein sequence ID" value="EEA21464.1"/>
    <property type="molecule type" value="Genomic_DNA"/>
</dbReference>
<evidence type="ECO:0000313" key="11">
    <source>
        <dbReference type="Proteomes" id="UP000001294"/>
    </source>
</evidence>
<feature type="region of interest" description="Disordered" evidence="8">
    <location>
        <begin position="1"/>
        <end position="26"/>
    </location>
</feature>
<evidence type="ECO:0000256" key="3">
    <source>
        <dbReference type="ARBA" id="ARBA00022737"/>
    </source>
</evidence>
<keyword evidence="11" id="KW-1185">Reference proteome</keyword>
<dbReference type="Gene3D" id="3.30.160.60">
    <property type="entry name" value="Classic Zinc Finger"/>
    <property type="match status" value="2"/>
</dbReference>
<gene>
    <name evidence="10" type="ORF">PMAA_052740</name>
</gene>
<keyword evidence="6" id="KW-0539">Nucleus</keyword>
<dbReference type="PANTHER" id="PTHR16515:SF66">
    <property type="entry name" value="C2H2-TYPE DOMAIN-CONTAINING PROTEIN"/>
    <property type="match status" value="1"/>
</dbReference>
<dbReference type="AlphaFoldDB" id="B6QNH6"/>
<keyword evidence="5" id="KW-0862">Zinc</keyword>
<dbReference type="InterPro" id="IPR050331">
    <property type="entry name" value="Zinc_finger"/>
</dbReference>
<feature type="domain" description="C2H2-type" evidence="9">
    <location>
        <begin position="295"/>
        <end position="324"/>
    </location>
</feature>
<keyword evidence="2" id="KW-0479">Metal-binding</keyword>
<dbReference type="OrthoDB" id="6910977at2759"/>
<feature type="compositionally biased region" description="Basic and acidic residues" evidence="8">
    <location>
        <begin position="341"/>
        <end position="352"/>
    </location>
</feature>
<dbReference type="GO" id="GO:0010468">
    <property type="term" value="P:regulation of gene expression"/>
    <property type="evidence" value="ECO:0007669"/>
    <property type="project" value="TreeGrafter"/>
</dbReference>
<dbReference type="InterPro" id="IPR036236">
    <property type="entry name" value="Znf_C2H2_sf"/>
</dbReference>
<dbReference type="FunFam" id="3.30.160.60:FF:000100">
    <property type="entry name" value="Zinc finger 45-like"/>
    <property type="match status" value="1"/>
</dbReference>
<feature type="region of interest" description="Disordered" evidence="8">
    <location>
        <begin position="146"/>
        <end position="226"/>
    </location>
</feature>
<reference evidence="11" key="1">
    <citation type="journal article" date="2015" name="Genome Announc.">
        <title>Genome sequence of the AIDS-associated pathogen Penicillium marneffei (ATCC18224) and its near taxonomic relative Talaromyces stipitatus (ATCC10500).</title>
        <authorList>
            <person name="Nierman W.C."/>
            <person name="Fedorova-Abrams N.D."/>
            <person name="Andrianopoulos A."/>
        </authorList>
    </citation>
    <scope>NUCLEOTIDE SEQUENCE [LARGE SCALE GENOMIC DNA]</scope>
    <source>
        <strain evidence="11">ATCC 18224 / CBS 334.59 / QM 7333</strain>
    </source>
</reference>
<dbReference type="GO" id="GO:0005634">
    <property type="term" value="C:nucleus"/>
    <property type="evidence" value="ECO:0007669"/>
    <property type="project" value="UniProtKB-SubCell"/>
</dbReference>
<feature type="region of interest" description="Disordered" evidence="8">
    <location>
        <begin position="341"/>
        <end position="363"/>
    </location>
</feature>
<evidence type="ECO:0000256" key="6">
    <source>
        <dbReference type="ARBA" id="ARBA00023242"/>
    </source>
</evidence>
<evidence type="ECO:0000256" key="4">
    <source>
        <dbReference type="ARBA" id="ARBA00022771"/>
    </source>
</evidence>
<evidence type="ECO:0000256" key="8">
    <source>
        <dbReference type="SAM" id="MobiDB-lite"/>
    </source>
</evidence>
<dbReference type="SUPFAM" id="SSF57667">
    <property type="entry name" value="beta-beta-alpha zinc fingers"/>
    <property type="match status" value="2"/>
</dbReference>
<sequence length="375" mass="42562">MHDSVKRSAAAGQRGRQSSANMFDFNDPYMTSSDSVQVKAEPQEYAHQSTFSYEMAHGLPLTPSVSAHGWQDQSIPGTTACYNTTVSAPDYSGLTYYQNQQYTDPSMIDPVSMQYPVYSSSGQVQALYYQSGYDVNQNRHPEYVQIPSRRWPMTPQSHVGTPERTHHPSPSENTWPSPILSGENAESKRRTIDKNVNSVSRRAHLESLERSPSHETESITSSESSQEMFYYGSVSPSAFTTEIGSSRREKSATRGQAQAELDPELRCPLCDKVFTRRSNCREHLKRHNPVNRQAHPCRSCGKTFGRKTDLKRHYMTRIHDGEKRFTCDLCGRQYSRLDTMHRHQKDGCPERKPRSKTGKHGSLVHAVQYAQQFPS</sequence>
<dbReference type="PROSITE" id="PS00028">
    <property type="entry name" value="ZINC_FINGER_C2H2_1"/>
    <property type="match status" value="2"/>
</dbReference>
<dbReference type="PANTHER" id="PTHR16515">
    <property type="entry name" value="PR DOMAIN ZINC FINGER PROTEIN"/>
    <property type="match status" value="1"/>
</dbReference>
<dbReference type="HOGENOM" id="CLU_062662_0_0_1"/>
<dbReference type="PROSITE" id="PS50157">
    <property type="entry name" value="ZINC_FINGER_C2H2_2"/>
    <property type="match status" value="3"/>
</dbReference>
<evidence type="ECO:0000256" key="7">
    <source>
        <dbReference type="PROSITE-ProRule" id="PRU00042"/>
    </source>
</evidence>
<dbReference type="GO" id="GO:0008270">
    <property type="term" value="F:zinc ion binding"/>
    <property type="evidence" value="ECO:0007669"/>
    <property type="project" value="UniProtKB-KW"/>
</dbReference>
<dbReference type="Proteomes" id="UP000001294">
    <property type="component" value="Unassembled WGS sequence"/>
</dbReference>